<organism evidence="1 2">
    <name type="scientific">Nocardioides pinisoli</name>
    <dbReference type="NCBI Taxonomy" id="2950279"/>
    <lineage>
        <taxon>Bacteria</taxon>
        <taxon>Bacillati</taxon>
        <taxon>Actinomycetota</taxon>
        <taxon>Actinomycetes</taxon>
        <taxon>Propionibacteriales</taxon>
        <taxon>Nocardioidaceae</taxon>
        <taxon>Nocardioides</taxon>
    </lineage>
</organism>
<evidence type="ECO:0000313" key="1">
    <source>
        <dbReference type="EMBL" id="MCP3422465.1"/>
    </source>
</evidence>
<accession>A0ABT1KXH4</accession>
<dbReference type="RefSeq" id="WP_254181658.1">
    <property type="nucleotide sequence ID" value="NZ_JANARS010000004.1"/>
</dbReference>
<dbReference type="Proteomes" id="UP001204524">
    <property type="component" value="Unassembled WGS sequence"/>
</dbReference>
<evidence type="ECO:0008006" key="3">
    <source>
        <dbReference type="Google" id="ProtNLM"/>
    </source>
</evidence>
<name>A0ABT1KXH4_9ACTN</name>
<dbReference type="EMBL" id="JANARS010000004">
    <property type="protein sequence ID" value="MCP3422465.1"/>
    <property type="molecule type" value="Genomic_DNA"/>
</dbReference>
<keyword evidence="2" id="KW-1185">Reference proteome</keyword>
<proteinExistence type="predicted"/>
<sequence>MDPTIPPRAPALSDDTCLFGVWHLPTLGQATVLHHAALALEAEAGVAEALGTGWYKDGWFPVLVALDGWLVCVDTTGSAGPVGSLFVWDTHAANDPFDLRPWFPNLTDMVTAMVAAYRHGRITPTQGYTELTDLPRESRPLAY</sequence>
<comment type="caution">
    <text evidence="1">The sequence shown here is derived from an EMBL/GenBank/DDBJ whole genome shotgun (WGS) entry which is preliminary data.</text>
</comment>
<gene>
    <name evidence="1" type="ORF">NCI01_11720</name>
</gene>
<protein>
    <recommendedName>
        <fullName evidence="3">SMI1/KNR4 family protein</fullName>
    </recommendedName>
</protein>
<reference evidence="1 2" key="1">
    <citation type="submission" date="2022-06" db="EMBL/GenBank/DDBJ databases">
        <authorList>
            <person name="So Y."/>
        </authorList>
    </citation>
    <scope>NUCLEOTIDE SEQUENCE [LARGE SCALE GENOMIC DNA]</scope>
    <source>
        <strain evidence="1 2">STR3</strain>
    </source>
</reference>
<evidence type="ECO:0000313" key="2">
    <source>
        <dbReference type="Proteomes" id="UP001204524"/>
    </source>
</evidence>